<dbReference type="PANTHER" id="PTHR43297:SF2">
    <property type="entry name" value="DIPEPTIDE TRANSPORT ATP-BINDING PROTEIN DPPD"/>
    <property type="match status" value="1"/>
</dbReference>
<evidence type="ECO:0000256" key="5">
    <source>
        <dbReference type="ARBA" id="ARBA00023136"/>
    </source>
</evidence>
<protein>
    <submittedName>
        <fullName evidence="7">ABC transporter ATP-binding protein</fullName>
    </submittedName>
</protein>
<comment type="similarity">
    <text evidence="2">Belongs to the ABC transporter superfamily.</text>
</comment>
<dbReference type="GO" id="GO:0005524">
    <property type="term" value="F:ATP binding"/>
    <property type="evidence" value="ECO:0007669"/>
    <property type="project" value="UniProtKB-KW"/>
</dbReference>
<reference evidence="7" key="2">
    <citation type="journal article" date="2021" name="PeerJ">
        <title>Extensive microbial diversity within the chicken gut microbiome revealed by metagenomics and culture.</title>
        <authorList>
            <person name="Gilroy R."/>
            <person name="Ravi A."/>
            <person name="Getino M."/>
            <person name="Pursley I."/>
            <person name="Horton D.L."/>
            <person name="Alikhan N.F."/>
            <person name="Baker D."/>
            <person name="Gharbi K."/>
            <person name="Hall N."/>
            <person name="Watson M."/>
            <person name="Adriaenssens E.M."/>
            <person name="Foster-Nyarko E."/>
            <person name="Jarju S."/>
            <person name="Secka A."/>
            <person name="Antonio M."/>
            <person name="Oren A."/>
            <person name="Chaudhuri R.R."/>
            <person name="La Ragione R."/>
            <person name="Hildebrand F."/>
            <person name="Pallen M.J."/>
        </authorList>
    </citation>
    <scope>NUCLEOTIDE SEQUENCE</scope>
    <source>
        <strain evidence="7">ChiGjej1B1-24693</strain>
    </source>
</reference>
<keyword evidence="3" id="KW-0813">Transport</keyword>
<keyword evidence="4" id="KW-1003">Cell membrane</keyword>
<dbReference type="GO" id="GO:0016887">
    <property type="term" value="F:ATP hydrolysis activity"/>
    <property type="evidence" value="ECO:0007669"/>
    <property type="project" value="InterPro"/>
</dbReference>
<feature type="non-terminal residue" evidence="7">
    <location>
        <position position="181"/>
    </location>
</feature>
<keyword evidence="5" id="KW-0472">Membrane</keyword>
<dbReference type="Gene3D" id="3.40.50.300">
    <property type="entry name" value="P-loop containing nucleotide triphosphate hydrolases"/>
    <property type="match status" value="1"/>
</dbReference>
<dbReference type="InterPro" id="IPR003439">
    <property type="entry name" value="ABC_transporter-like_ATP-bd"/>
</dbReference>
<evidence type="ECO:0000259" key="6">
    <source>
        <dbReference type="Pfam" id="PF00005"/>
    </source>
</evidence>
<name>A0A9D1KNC4_9ACTN</name>
<feature type="domain" description="ABC transporter" evidence="6">
    <location>
        <begin position="28"/>
        <end position="181"/>
    </location>
</feature>
<accession>A0A9D1KNC4</accession>
<evidence type="ECO:0000313" key="7">
    <source>
        <dbReference type="EMBL" id="HIT76396.1"/>
    </source>
</evidence>
<comment type="subcellular location">
    <subcellularLocation>
        <location evidence="1">Membrane</location>
    </subcellularLocation>
</comment>
<organism evidence="7 8">
    <name type="scientific">Candidatus Avipropionibacterium avicola</name>
    <dbReference type="NCBI Taxonomy" id="2840701"/>
    <lineage>
        <taxon>Bacteria</taxon>
        <taxon>Bacillati</taxon>
        <taxon>Actinomycetota</taxon>
        <taxon>Actinomycetes</taxon>
        <taxon>Propionibacteriales</taxon>
        <taxon>Propionibacteriaceae</taxon>
        <taxon>Propionibacteriaceae incertae sedis</taxon>
        <taxon>Candidatus Avipropionibacterium</taxon>
    </lineage>
</organism>
<evidence type="ECO:0000256" key="4">
    <source>
        <dbReference type="ARBA" id="ARBA00022475"/>
    </source>
</evidence>
<dbReference type="Proteomes" id="UP000886842">
    <property type="component" value="Unassembled WGS sequence"/>
</dbReference>
<keyword evidence="7" id="KW-0547">Nucleotide-binding</keyword>
<dbReference type="InterPro" id="IPR050388">
    <property type="entry name" value="ABC_Ni/Peptide_Import"/>
</dbReference>
<dbReference type="AlphaFoldDB" id="A0A9D1KNC4"/>
<dbReference type="SUPFAM" id="SSF52540">
    <property type="entry name" value="P-loop containing nucleoside triphosphate hydrolases"/>
    <property type="match status" value="1"/>
</dbReference>
<sequence length="181" mass="19888">MAETTNDALLSVRDLRVQFAGKREPAVDGVDLDLAHSGALALVGESGSGKTVSMRAALGLLSPTTRVSGTAEFDGEDLVAMPESRRRRLRGHRIGMVFQNAMEAFNPTMTLRRQLTEHLVWHRICDRKEALSRAIEAMDRVGIPDPARRIKMYPFQFSGGMLQRAMIAMAIAGQPDLLIAD</sequence>
<dbReference type="GO" id="GO:0016020">
    <property type="term" value="C:membrane"/>
    <property type="evidence" value="ECO:0007669"/>
    <property type="project" value="UniProtKB-SubCell"/>
</dbReference>
<dbReference type="PANTHER" id="PTHR43297">
    <property type="entry name" value="OLIGOPEPTIDE TRANSPORT ATP-BINDING PROTEIN APPD"/>
    <property type="match status" value="1"/>
</dbReference>
<evidence type="ECO:0000256" key="1">
    <source>
        <dbReference type="ARBA" id="ARBA00004370"/>
    </source>
</evidence>
<reference evidence="7" key="1">
    <citation type="submission" date="2020-10" db="EMBL/GenBank/DDBJ databases">
        <authorList>
            <person name="Gilroy R."/>
        </authorList>
    </citation>
    <scope>NUCLEOTIDE SEQUENCE</scope>
    <source>
        <strain evidence="7">ChiGjej1B1-24693</strain>
    </source>
</reference>
<comment type="caution">
    <text evidence="7">The sequence shown here is derived from an EMBL/GenBank/DDBJ whole genome shotgun (WGS) entry which is preliminary data.</text>
</comment>
<dbReference type="Pfam" id="PF00005">
    <property type="entry name" value="ABC_tran"/>
    <property type="match status" value="1"/>
</dbReference>
<evidence type="ECO:0000256" key="2">
    <source>
        <dbReference type="ARBA" id="ARBA00005417"/>
    </source>
</evidence>
<dbReference type="EMBL" id="DVLP01000367">
    <property type="protein sequence ID" value="HIT76396.1"/>
    <property type="molecule type" value="Genomic_DNA"/>
</dbReference>
<proteinExistence type="inferred from homology"/>
<dbReference type="InterPro" id="IPR027417">
    <property type="entry name" value="P-loop_NTPase"/>
</dbReference>
<evidence type="ECO:0000313" key="8">
    <source>
        <dbReference type="Proteomes" id="UP000886842"/>
    </source>
</evidence>
<evidence type="ECO:0000256" key="3">
    <source>
        <dbReference type="ARBA" id="ARBA00022448"/>
    </source>
</evidence>
<keyword evidence="7" id="KW-0067">ATP-binding</keyword>
<gene>
    <name evidence="7" type="ORF">IAA98_12495</name>
</gene>